<dbReference type="PANTHER" id="PTHR13199">
    <property type="entry name" value="GH03947P"/>
    <property type="match status" value="1"/>
</dbReference>
<dbReference type="SMART" id="SM01177">
    <property type="entry name" value="DUF4210"/>
    <property type="match status" value="1"/>
</dbReference>
<evidence type="ECO:0000313" key="4">
    <source>
        <dbReference type="Proteomes" id="UP000652761"/>
    </source>
</evidence>
<keyword evidence="4" id="KW-1185">Reference proteome</keyword>
<evidence type="ECO:0000256" key="1">
    <source>
        <dbReference type="SAM" id="MobiDB-lite"/>
    </source>
</evidence>
<accession>A0A843VVP2</accession>
<evidence type="ECO:0000313" key="3">
    <source>
        <dbReference type="EMBL" id="MQL97024.1"/>
    </source>
</evidence>
<gene>
    <name evidence="3" type="ORF">Taro_029708</name>
</gene>
<name>A0A843VVP2_COLES</name>
<dbReference type="InterPro" id="IPR033473">
    <property type="entry name" value="Atos-like_C"/>
</dbReference>
<proteinExistence type="predicted"/>
<sequence length="774" mass="84519">MGLPQVSSKVADELPASLNTFVSTPPPLSGIATCDLDGLHIETTGNRTCEDILCSSLGDFQRKTILEVSVKNTVDAPMNHHTLRIDSIDKNGSFPPVIRRNIYTPLSRVVGFESSGSDSLVNGLKGVSSSKACSSAALHVCDSSIDAQGLQVKKRLLSPFNGMVGQGKFIGELLNLAESNEQAGSSVVVRGHLFPHQDSKKANTGNGNCFHTPTRASYGYSQLSEMLDKDTANSFIYSDLLLDPKEHLCALGGSSCEEMFNGRAFSGAIALSPKKINSPPLSLSPLGPKWSDRMRATESCTCMLKEFEGKKSFFKNMDMTLDESISGIMFATEEVGCKLENGPTGNDSMQNGLDPIILQSHSHIRPNWDPESASALRCFKFGRSLGGLPVRRSLVGSFEESLLSGRFSSSKISQRIDGFLAVLRVTGGSFSPPSQKLPFSVTSVDGDSYLLYYASIDLAGNAPSSKCERPKMTKSLSNEDPCTSRTRLRIPMKGCIQLVLSNPERTPLHTFFCNYDLSDMPAGTKTFMRQRITLDASKTARNEAKEDNKMRNGNAGRKNLVKSEQTECNGLSAERNEVEIMCSMPTSDRESDVQENGSRQIKNSVSIGETQEQHILGRSPSEARSSTFLSHAEHLVQKNDVEIAIHKMDADLLDRCQTSAGGSVYGSSKVNNENTAGSGSSKVNESIAGSGVLRYAVHLRFLCFLRKCSKSLQRCKSDPLSVPHAKGSDAQDRRFYLYNDLRVVFPQRHSDADEGKLRVESYFPSDPRYFDIST</sequence>
<feature type="region of interest" description="Disordered" evidence="1">
    <location>
        <begin position="664"/>
        <end position="683"/>
    </location>
</feature>
<feature type="domain" description="Atos-like conserved" evidence="2">
    <location>
        <begin position="394"/>
        <end position="453"/>
    </location>
</feature>
<dbReference type="Pfam" id="PF13889">
    <property type="entry name" value="Chromosome_seg"/>
    <property type="match status" value="1"/>
</dbReference>
<dbReference type="AlphaFoldDB" id="A0A843VVP2"/>
<comment type="caution">
    <text evidence="3">The sequence shown here is derived from an EMBL/GenBank/DDBJ whole genome shotgun (WGS) entry which is preliminary data.</text>
</comment>
<dbReference type="OrthoDB" id="8625101at2759"/>
<reference evidence="3" key="1">
    <citation type="submission" date="2017-07" db="EMBL/GenBank/DDBJ databases">
        <title>Taro Niue Genome Assembly and Annotation.</title>
        <authorList>
            <person name="Atibalentja N."/>
            <person name="Keating K."/>
            <person name="Fields C.J."/>
        </authorList>
    </citation>
    <scope>NUCLEOTIDE SEQUENCE</scope>
    <source>
        <strain evidence="3">Niue_2</strain>
        <tissue evidence="3">Leaf</tissue>
    </source>
</reference>
<dbReference type="InterPro" id="IPR051506">
    <property type="entry name" value="ATOS_Transcription_Regulators"/>
</dbReference>
<dbReference type="PANTHER" id="PTHR13199:SF11">
    <property type="entry name" value="PROTEIN ATOSSA"/>
    <property type="match status" value="1"/>
</dbReference>
<organism evidence="3 4">
    <name type="scientific">Colocasia esculenta</name>
    <name type="common">Wild taro</name>
    <name type="synonym">Arum esculentum</name>
    <dbReference type="NCBI Taxonomy" id="4460"/>
    <lineage>
        <taxon>Eukaryota</taxon>
        <taxon>Viridiplantae</taxon>
        <taxon>Streptophyta</taxon>
        <taxon>Embryophyta</taxon>
        <taxon>Tracheophyta</taxon>
        <taxon>Spermatophyta</taxon>
        <taxon>Magnoliopsida</taxon>
        <taxon>Liliopsida</taxon>
        <taxon>Araceae</taxon>
        <taxon>Aroideae</taxon>
        <taxon>Colocasieae</taxon>
        <taxon>Colocasia</taxon>
    </lineage>
</organism>
<dbReference type="EMBL" id="NMUH01001992">
    <property type="protein sequence ID" value="MQL97024.1"/>
    <property type="molecule type" value="Genomic_DNA"/>
</dbReference>
<evidence type="ECO:0000259" key="2">
    <source>
        <dbReference type="SMART" id="SM01177"/>
    </source>
</evidence>
<dbReference type="InterPro" id="IPR025261">
    <property type="entry name" value="Atos-like_cons_dom"/>
</dbReference>
<protein>
    <recommendedName>
        <fullName evidence="2">Atos-like conserved domain-containing protein</fullName>
    </recommendedName>
</protein>
<dbReference type="Pfam" id="PF13915">
    <property type="entry name" value="DUF4210"/>
    <property type="match status" value="1"/>
</dbReference>
<dbReference type="Proteomes" id="UP000652761">
    <property type="component" value="Unassembled WGS sequence"/>
</dbReference>